<name>A0A1E5PLE7_9ACTN</name>
<keyword evidence="1" id="KW-0238">DNA-binding</keyword>
<organism evidence="4 5">
    <name type="scientific">Streptomyces subrutilus</name>
    <dbReference type="NCBI Taxonomy" id="36818"/>
    <lineage>
        <taxon>Bacteria</taxon>
        <taxon>Bacillati</taxon>
        <taxon>Actinomycetota</taxon>
        <taxon>Actinomycetes</taxon>
        <taxon>Kitasatosporales</taxon>
        <taxon>Streptomycetaceae</taxon>
        <taxon>Streptomyces</taxon>
    </lineage>
</organism>
<comment type="caution">
    <text evidence="4">The sequence shown here is derived from an EMBL/GenBank/DDBJ whole genome shotgun (WGS) entry which is preliminary data.</text>
</comment>
<feature type="region of interest" description="Disordered" evidence="2">
    <location>
        <begin position="505"/>
        <end position="556"/>
    </location>
</feature>
<dbReference type="Proteomes" id="UP000095705">
    <property type="component" value="Unassembled WGS sequence"/>
</dbReference>
<sequence length="951" mass="100032">MRRPCRIYGRTTERAAVEALWAQLRSARGGTLLLAGEPGLGRSALLARAARAFTLGPVLRPRPLPAHPRPYDGMRALLRAASEGGGTAAPPPPPYRVGAGLRTAGLTQLLRQYIPGETPLLVCVDDVHLWDGPSRALLASAARHPEPKPHRPIGLLLSTAEHRADEPEFAGLPLVRLGPLDERAATALLHDLAGADVDPSVRSELLSEAEGNPAVLAALAQRLTPDELGGHRPLPRPLVDGALWAVFGARLAPLPPPTRQLLLLAAAAHEPDPAAAGADASPVLRAAREGGLDPAALDPAEAARVVYQAGDRVTFGSSLLRRTVYTGAPSSQRRAAHALLASVTDADRYRLRHLLHLALAAQGPDAALADALVAAAAPGTPTSPTERSAALSRAADLTAHEDTRTAHLTAAAEYARMAGDARRARRLLAATRDAASPDTVHGRTERVRGSLGLGDGPVGDAYQALLMAAERLDPLDAEAALEARMEAVDAAWAAGDHHACLAALADGPHPAPSQDPALAGAPPAVDPPVPAQDEALSQAHPPFPSPPPDPRRDYRTGLRTALDGHLTEAAQPLRRVLDRAHHDDDPTRLVRAGAAALVLGDIPAACRINARALAASRSKGLAALTPRILEHLAYAELRAGQHARARAHAQEGLRAAHRAGQRNVAASQHAILALVASVEDHAAAVAAHAGAALEIARPHGLLQAVTLAEWALARADLCRGRPLEAVARLGPLTRPGPGRGHFAVRMLALPCFVEAAVLSGAAAEAGAAVEEFALWADQGADPQAPAQLARCRALAAPPDDTADALYALALSRHETGHGDFERARTLMLYGKWLRRRRRPAEARNRLRDALVGFERCGAPAWAEQTRAELRATGDAPDPVPAGGLGRLTPQQLRIARCVAEGATNREVALNLSVSPRTVDHHLRNVFALLGVRSRTELSRLVHRTEHGGPQP</sequence>
<dbReference type="Gene3D" id="1.25.40.10">
    <property type="entry name" value="Tetratricopeptide repeat domain"/>
    <property type="match status" value="1"/>
</dbReference>
<evidence type="ECO:0000259" key="3">
    <source>
        <dbReference type="PROSITE" id="PS50043"/>
    </source>
</evidence>
<dbReference type="PROSITE" id="PS50043">
    <property type="entry name" value="HTH_LUXR_2"/>
    <property type="match status" value="1"/>
</dbReference>
<dbReference type="InterPro" id="IPR041664">
    <property type="entry name" value="AAA_16"/>
</dbReference>
<dbReference type="InterPro" id="IPR039420">
    <property type="entry name" value="WalR-like"/>
</dbReference>
<feature type="region of interest" description="Disordered" evidence="2">
    <location>
        <begin position="432"/>
        <end position="452"/>
    </location>
</feature>
<dbReference type="GO" id="GO:0006355">
    <property type="term" value="P:regulation of DNA-templated transcription"/>
    <property type="evidence" value="ECO:0007669"/>
    <property type="project" value="InterPro"/>
</dbReference>
<gene>
    <name evidence="4" type="ORF">BGK67_02520</name>
</gene>
<dbReference type="Pfam" id="PF13191">
    <property type="entry name" value="AAA_16"/>
    <property type="match status" value="1"/>
</dbReference>
<dbReference type="SUPFAM" id="SSF46894">
    <property type="entry name" value="C-terminal effector domain of the bipartite response regulators"/>
    <property type="match status" value="1"/>
</dbReference>
<dbReference type="InterPro" id="IPR036388">
    <property type="entry name" value="WH-like_DNA-bd_sf"/>
</dbReference>
<protein>
    <recommendedName>
        <fullName evidence="3">HTH luxR-type domain-containing protein</fullName>
    </recommendedName>
</protein>
<keyword evidence="5" id="KW-1185">Reference proteome</keyword>
<evidence type="ECO:0000313" key="5">
    <source>
        <dbReference type="Proteomes" id="UP000095705"/>
    </source>
</evidence>
<dbReference type="PRINTS" id="PR00038">
    <property type="entry name" value="HTHLUXR"/>
</dbReference>
<dbReference type="Pfam" id="PF00196">
    <property type="entry name" value="GerE"/>
    <property type="match status" value="1"/>
</dbReference>
<feature type="region of interest" description="Disordered" evidence="2">
    <location>
        <begin position="377"/>
        <end position="396"/>
    </location>
</feature>
<dbReference type="STRING" id="36818.BGK67_02520"/>
<dbReference type="PANTHER" id="PTHR43214">
    <property type="entry name" value="TWO-COMPONENT RESPONSE REGULATOR"/>
    <property type="match status" value="1"/>
</dbReference>
<accession>A0A1E5PLE7</accession>
<evidence type="ECO:0000256" key="1">
    <source>
        <dbReference type="ARBA" id="ARBA00023125"/>
    </source>
</evidence>
<dbReference type="GO" id="GO:0003677">
    <property type="term" value="F:DNA binding"/>
    <property type="evidence" value="ECO:0007669"/>
    <property type="project" value="UniProtKB-KW"/>
</dbReference>
<dbReference type="AlphaFoldDB" id="A0A1E5PLE7"/>
<evidence type="ECO:0000313" key="4">
    <source>
        <dbReference type="EMBL" id="OEJ30377.1"/>
    </source>
</evidence>
<feature type="domain" description="HTH luxR-type" evidence="3">
    <location>
        <begin position="880"/>
        <end position="945"/>
    </location>
</feature>
<reference evidence="4 5" key="1">
    <citation type="submission" date="2016-08" db="EMBL/GenBank/DDBJ databases">
        <title>The complete genome of Streptomyces subrutilus 10-1-1.</title>
        <authorList>
            <person name="Chen X."/>
        </authorList>
    </citation>
    <scope>NUCLEOTIDE SEQUENCE [LARGE SCALE GENOMIC DNA]</scope>
    <source>
        <strain evidence="4 5">10-1-1</strain>
    </source>
</reference>
<dbReference type="InterPro" id="IPR011990">
    <property type="entry name" value="TPR-like_helical_dom_sf"/>
</dbReference>
<dbReference type="PANTHER" id="PTHR43214:SF42">
    <property type="entry name" value="TRANSCRIPTIONAL REGULATORY PROTEIN DESR"/>
    <property type="match status" value="1"/>
</dbReference>
<evidence type="ECO:0000256" key="2">
    <source>
        <dbReference type="SAM" id="MobiDB-lite"/>
    </source>
</evidence>
<dbReference type="SUPFAM" id="SSF52540">
    <property type="entry name" value="P-loop containing nucleoside triphosphate hydrolases"/>
    <property type="match status" value="1"/>
</dbReference>
<dbReference type="InterPro" id="IPR027417">
    <property type="entry name" value="P-loop_NTPase"/>
</dbReference>
<proteinExistence type="predicted"/>
<dbReference type="EMBL" id="MEHK01000001">
    <property type="protein sequence ID" value="OEJ30377.1"/>
    <property type="molecule type" value="Genomic_DNA"/>
</dbReference>
<dbReference type="InterPro" id="IPR016032">
    <property type="entry name" value="Sig_transdc_resp-reg_C-effctor"/>
</dbReference>
<dbReference type="InterPro" id="IPR000792">
    <property type="entry name" value="Tscrpt_reg_LuxR_C"/>
</dbReference>
<dbReference type="Gene3D" id="1.10.10.10">
    <property type="entry name" value="Winged helix-like DNA-binding domain superfamily/Winged helix DNA-binding domain"/>
    <property type="match status" value="1"/>
</dbReference>
<dbReference type="OrthoDB" id="483at2"/>
<dbReference type="CDD" id="cd06170">
    <property type="entry name" value="LuxR_C_like"/>
    <property type="match status" value="1"/>
</dbReference>
<dbReference type="SMART" id="SM00421">
    <property type="entry name" value="HTH_LUXR"/>
    <property type="match status" value="1"/>
</dbReference>